<feature type="compositionally biased region" description="Low complexity" evidence="1">
    <location>
        <begin position="1"/>
        <end position="25"/>
    </location>
</feature>
<dbReference type="EMBL" id="PDLM01000008">
    <property type="protein sequence ID" value="RDW71071.1"/>
    <property type="molecule type" value="Genomic_DNA"/>
</dbReference>
<evidence type="ECO:0000256" key="1">
    <source>
        <dbReference type="SAM" id="MobiDB-lite"/>
    </source>
</evidence>
<dbReference type="OrthoDB" id="3920481at2759"/>
<name>A0A3D8RB13_9HELO</name>
<sequence>MSSYTSYSSASTRSSSESSTSSSGSLRHSLDAQRPSRGSPSVEIMRCSRCAKCVETVINGTGLNRVSSHEAQANGMVRFGHNLYYCDRCAKMVGYKRLHRKSALQQQQPFAADTITTARKSRRYLQPKNLSTAVRQFRIESSRRHLRQFVASGHTQTDPGPVFLRGRISEMRPVVQRKKTAAACNDQRDGPCIVEIAPDVIILVKSWSALLIRMACRTAVGHVVASVR</sequence>
<protein>
    <submittedName>
        <fullName evidence="2">Uncharacterized protein</fullName>
    </submittedName>
</protein>
<evidence type="ECO:0000313" key="2">
    <source>
        <dbReference type="EMBL" id="RDW71071.1"/>
    </source>
</evidence>
<dbReference type="Proteomes" id="UP000256645">
    <property type="component" value="Unassembled WGS sequence"/>
</dbReference>
<organism evidence="2 3">
    <name type="scientific">Coleophoma cylindrospora</name>
    <dbReference type="NCBI Taxonomy" id="1849047"/>
    <lineage>
        <taxon>Eukaryota</taxon>
        <taxon>Fungi</taxon>
        <taxon>Dikarya</taxon>
        <taxon>Ascomycota</taxon>
        <taxon>Pezizomycotina</taxon>
        <taxon>Leotiomycetes</taxon>
        <taxon>Helotiales</taxon>
        <taxon>Dermateaceae</taxon>
        <taxon>Coleophoma</taxon>
    </lineage>
</organism>
<dbReference type="AlphaFoldDB" id="A0A3D8RB13"/>
<comment type="caution">
    <text evidence="2">The sequence shown here is derived from an EMBL/GenBank/DDBJ whole genome shotgun (WGS) entry which is preliminary data.</text>
</comment>
<evidence type="ECO:0000313" key="3">
    <source>
        <dbReference type="Proteomes" id="UP000256645"/>
    </source>
</evidence>
<keyword evidence="3" id="KW-1185">Reference proteome</keyword>
<accession>A0A3D8RB13</accession>
<reference evidence="2 3" key="1">
    <citation type="journal article" date="2018" name="IMA Fungus">
        <title>IMA Genome-F 9: Draft genome sequence of Annulohypoxylon stygium, Aspergillus mulundensis, Berkeleyomyces basicola (syn. Thielaviopsis basicola), Ceratocystis smalleyi, two Cercospora beticola strains, Coleophoma cylindrospora, Fusarium fracticaudum, Phialophora cf. hyalina, and Morchella septimelata.</title>
        <authorList>
            <person name="Wingfield B.D."/>
            <person name="Bills G.F."/>
            <person name="Dong Y."/>
            <person name="Huang W."/>
            <person name="Nel W.J."/>
            <person name="Swalarsk-Parry B.S."/>
            <person name="Vaghefi N."/>
            <person name="Wilken P.M."/>
            <person name="An Z."/>
            <person name="de Beer Z.W."/>
            <person name="De Vos L."/>
            <person name="Chen L."/>
            <person name="Duong T.A."/>
            <person name="Gao Y."/>
            <person name="Hammerbacher A."/>
            <person name="Kikkert J.R."/>
            <person name="Li Y."/>
            <person name="Li H."/>
            <person name="Li K."/>
            <person name="Li Q."/>
            <person name="Liu X."/>
            <person name="Ma X."/>
            <person name="Naidoo K."/>
            <person name="Pethybridge S.J."/>
            <person name="Sun J."/>
            <person name="Steenkamp E.T."/>
            <person name="van der Nest M.A."/>
            <person name="van Wyk S."/>
            <person name="Wingfield M.J."/>
            <person name="Xiong C."/>
            <person name="Yue Q."/>
            <person name="Zhang X."/>
        </authorList>
    </citation>
    <scope>NUCLEOTIDE SEQUENCE [LARGE SCALE GENOMIC DNA]</scope>
    <source>
        <strain evidence="2 3">BP6252</strain>
    </source>
</reference>
<proteinExistence type="predicted"/>
<feature type="region of interest" description="Disordered" evidence="1">
    <location>
        <begin position="1"/>
        <end position="41"/>
    </location>
</feature>
<gene>
    <name evidence="2" type="ORF">BP6252_07634</name>
</gene>